<feature type="compositionally biased region" description="Basic and acidic residues" evidence="1">
    <location>
        <begin position="286"/>
        <end position="295"/>
    </location>
</feature>
<feature type="region of interest" description="Disordered" evidence="1">
    <location>
        <begin position="25"/>
        <end position="66"/>
    </location>
</feature>
<protein>
    <recommendedName>
        <fullName evidence="2">N-acetyltransferase domain-containing protein</fullName>
    </recommendedName>
</protein>
<dbReference type="InterPro" id="IPR016181">
    <property type="entry name" value="Acyl_CoA_acyltransferase"/>
</dbReference>
<evidence type="ECO:0000313" key="4">
    <source>
        <dbReference type="Proteomes" id="UP000799536"/>
    </source>
</evidence>
<dbReference type="GO" id="GO:0016747">
    <property type="term" value="F:acyltransferase activity, transferring groups other than amino-acyl groups"/>
    <property type="evidence" value="ECO:0007669"/>
    <property type="project" value="InterPro"/>
</dbReference>
<comment type="caution">
    <text evidence="3">The sequence shown here is derived from an EMBL/GenBank/DDBJ whole genome shotgun (WGS) entry which is preliminary data.</text>
</comment>
<proteinExistence type="predicted"/>
<accession>A0A9P4MUK4</accession>
<feature type="compositionally biased region" description="Basic residues" evidence="1">
    <location>
        <begin position="451"/>
        <end position="463"/>
    </location>
</feature>
<dbReference type="Pfam" id="PF13508">
    <property type="entry name" value="Acetyltransf_7"/>
    <property type="match status" value="1"/>
</dbReference>
<feature type="region of interest" description="Disordered" evidence="1">
    <location>
        <begin position="117"/>
        <end position="464"/>
    </location>
</feature>
<feature type="compositionally biased region" description="Low complexity" evidence="1">
    <location>
        <begin position="269"/>
        <end position="281"/>
    </location>
</feature>
<name>A0A9P4MUK4_9PLEO</name>
<gene>
    <name evidence="3" type="ORF">GQ43DRAFT_472957</name>
</gene>
<evidence type="ECO:0000313" key="3">
    <source>
        <dbReference type="EMBL" id="KAF2200183.1"/>
    </source>
</evidence>
<evidence type="ECO:0000259" key="2">
    <source>
        <dbReference type="Pfam" id="PF13508"/>
    </source>
</evidence>
<dbReference type="CDD" id="cd04301">
    <property type="entry name" value="NAT_SF"/>
    <property type="match status" value="1"/>
</dbReference>
<dbReference type="OrthoDB" id="2129362at2759"/>
<dbReference type="AlphaFoldDB" id="A0A9P4MUK4"/>
<feature type="compositionally biased region" description="Basic and acidic residues" evidence="1">
    <location>
        <begin position="647"/>
        <end position="665"/>
    </location>
</feature>
<organism evidence="3 4">
    <name type="scientific">Delitschia confertaspora ATCC 74209</name>
    <dbReference type="NCBI Taxonomy" id="1513339"/>
    <lineage>
        <taxon>Eukaryota</taxon>
        <taxon>Fungi</taxon>
        <taxon>Dikarya</taxon>
        <taxon>Ascomycota</taxon>
        <taxon>Pezizomycotina</taxon>
        <taxon>Dothideomycetes</taxon>
        <taxon>Pleosporomycetidae</taxon>
        <taxon>Pleosporales</taxon>
        <taxon>Delitschiaceae</taxon>
        <taxon>Delitschia</taxon>
    </lineage>
</organism>
<feature type="domain" description="N-acetyltransferase" evidence="2">
    <location>
        <begin position="771"/>
        <end position="823"/>
    </location>
</feature>
<dbReference type="SUPFAM" id="SSF55729">
    <property type="entry name" value="Acyl-CoA N-acyltransferases (Nat)"/>
    <property type="match status" value="1"/>
</dbReference>
<dbReference type="Gene3D" id="3.40.630.30">
    <property type="match status" value="1"/>
</dbReference>
<feature type="compositionally biased region" description="Polar residues" evidence="1">
    <location>
        <begin position="378"/>
        <end position="413"/>
    </location>
</feature>
<feature type="compositionally biased region" description="Polar residues" evidence="1">
    <location>
        <begin position="218"/>
        <end position="241"/>
    </location>
</feature>
<dbReference type="EMBL" id="ML994035">
    <property type="protein sequence ID" value="KAF2200183.1"/>
    <property type="molecule type" value="Genomic_DNA"/>
</dbReference>
<feature type="compositionally biased region" description="Polar residues" evidence="1">
    <location>
        <begin position="250"/>
        <end position="263"/>
    </location>
</feature>
<feature type="compositionally biased region" description="Polar residues" evidence="1">
    <location>
        <begin position="31"/>
        <end position="41"/>
    </location>
</feature>
<feature type="region of interest" description="Disordered" evidence="1">
    <location>
        <begin position="629"/>
        <end position="665"/>
    </location>
</feature>
<dbReference type="Proteomes" id="UP000799536">
    <property type="component" value="Unassembled WGS sequence"/>
</dbReference>
<keyword evidence="4" id="KW-1185">Reference proteome</keyword>
<sequence length="918" mass="102180">MDFSDVIHPPRSLCLRSEVQWAKDSEAVAGSGSSHKGQTLRTDTRTTPKDSAISKRGKGSRRRQWKPLSLDAIEETPPEITTNYFSETFEQPFGSEAVVSDALAIHGVSRVTATEPLPAASNLNPSPFNFPSNTHQNSHFDDLQQLLPRPTQNTAPPSKQRKRRRNNRKKSMAAPDYIPPHLRNRGKSAKPDAAAPVNAPTGPRASTVGEDGEEKLTKQTVKQISQSSFQIAPITPKQSSLLPHGKDGHISSSSAKPATGSTDKTMHRISSSPSSSPIHPHGTAAAKDDNPKPLEEPDAPADNDTKPPNAQNMPSKPNGLDTSKHSNGWNNNPKGLDGYPKPSNVRHEGPASNRWVNQHRGNKWNTQRVANWCEKQKTQGQQNGWGNSGDPQPSNGWNNPQSSKDKAQPSNGWDNGGDIPQASNGAPGWGNNLQQSNGWQAPDSADDLNQKRAKRSPWAKPPKKTVWVKNRDLKPDPLNYAGNGGATIESNSEGDPDYHIKKLVDWSGNWQPPPLGWEGRRGYTNRHLNDDVRDWIDGLYSLSKLKAKIDTSDPDFLEAKKTIAQRHWVPTNIEGESAQQFWRTFLSRAPAPVDNGDIDGPPWWETFTGPGQVSYLSPLNALEAQLDPTDPSYEAAKRDAGTTANLKRREDEKKEKARKAAERRNRRVNRVEHLEVCPDAVEEEYVRPDRTLKPTANIYLRPAYAADVKQITDLYNLYVKNSIKTAEFKELTPVAMGNRLADVVSNGLPWIVAIQRGGSGKDKQTRQGNYAVTEKVVGFADLEHHCHPGSMYRHTTELELYVHPDYLRQGVGKCLLDRMLALADTRYIARGGPQWIVRDDYLESGCQYIVKVINVHVVHEHLEEEEINWITSFLKQFKFRKAGHLKNMGYKYGKITDVTIYQIVTGEPILNHTPANPY</sequence>
<feature type="compositionally biased region" description="Low complexity" evidence="1">
    <location>
        <begin position="121"/>
        <end position="133"/>
    </location>
</feature>
<reference evidence="3" key="1">
    <citation type="journal article" date="2020" name="Stud. Mycol.">
        <title>101 Dothideomycetes genomes: a test case for predicting lifestyles and emergence of pathogens.</title>
        <authorList>
            <person name="Haridas S."/>
            <person name="Albert R."/>
            <person name="Binder M."/>
            <person name="Bloem J."/>
            <person name="Labutti K."/>
            <person name="Salamov A."/>
            <person name="Andreopoulos B."/>
            <person name="Baker S."/>
            <person name="Barry K."/>
            <person name="Bills G."/>
            <person name="Bluhm B."/>
            <person name="Cannon C."/>
            <person name="Castanera R."/>
            <person name="Culley D."/>
            <person name="Daum C."/>
            <person name="Ezra D."/>
            <person name="Gonzalez J."/>
            <person name="Henrissat B."/>
            <person name="Kuo A."/>
            <person name="Liang C."/>
            <person name="Lipzen A."/>
            <person name="Lutzoni F."/>
            <person name="Magnuson J."/>
            <person name="Mondo S."/>
            <person name="Nolan M."/>
            <person name="Ohm R."/>
            <person name="Pangilinan J."/>
            <person name="Park H.-J."/>
            <person name="Ramirez L."/>
            <person name="Alfaro M."/>
            <person name="Sun H."/>
            <person name="Tritt A."/>
            <person name="Yoshinaga Y."/>
            <person name="Zwiers L.-H."/>
            <person name="Turgeon B."/>
            <person name="Goodwin S."/>
            <person name="Spatafora J."/>
            <person name="Crous P."/>
            <person name="Grigoriev I."/>
        </authorList>
    </citation>
    <scope>NUCLEOTIDE SEQUENCE</scope>
    <source>
        <strain evidence="3">ATCC 74209</strain>
    </source>
</reference>
<feature type="compositionally biased region" description="Polar residues" evidence="1">
    <location>
        <begin position="306"/>
        <end position="315"/>
    </location>
</feature>
<feature type="compositionally biased region" description="Basic residues" evidence="1">
    <location>
        <begin position="159"/>
        <end position="171"/>
    </location>
</feature>
<feature type="compositionally biased region" description="Basic residues" evidence="1">
    <location>
        <begin position="55"/>
        <end position="65"/>
    </location>
</feature>
<dbReference type="InterPro" id="IPR000182">
    <property type="entry name" value="GNAT_dom"/>
</dbReference>
<evidence type="ECO:0000256" key="1">
    <source>
        <dbReference type="SAM" id="MobiDB-lite"/>
    </source>
</evidence>